<dbReference type="InterPro" id="IPR031259">
    <property type="entry name" value="ILBP"/>
</dbReference>
<accession>A0A3M0KPU5</accession>
<name>A0A3M0KPU5_HIRRU</name>
<dbReference type="Pfam" id="PF00061">
    <property type="entry name" value="Lipocalin"/>
    <property type="match status" value="1"/>
</dbReference>
<dbReference type="GO" id="GO:0008289">
    <property type="term" value="F:lipid binding"/>
    <property type="evidence" value="ECO:0007669"/>
    <property type="project" value="InterPro"/>
</dbReference>
<dbReference type="Proteomes" id="UP000269221">
    <property type="component" value="Unassembled WGS sequence"/>
</dbReference>
<evidence type="ECO:0000313" key="4">
    <source>
        <dbReference type="EMBL" id="RMC15228.1"/>
    </source>
</evidence>
<evidence type="ECO:0000256" key="2">
    <source>
        <dbReference type="ARBA" id="ARBA00011245"/>
    </source>
</evidence>
<evidence type="ECO:0000313" key="5">
    <source>
        <dbReference type="Proteomes" id="UP000269221"/>
    </source>
</evidence>
<feature type="domain" description="Lipocalin/cytosolic fatty-acid binding" evidence="3">
    <location>
        <begin position="207"/>
        <end position="296"/>
    </location>
</feature>
<organism evidence="4 5">
    <name type="scientific">Hirundo rustica rustica</name>
    <dbReference type="NCBI Taxonomy" id="333673"/>
    <lineage>
        <taxon>Eukaryota</taxon>
        <taxon>Metazoa</taxon>
        <taxon>Chordata</taxon>
        <taxon>Craniata</taxon>
        <taxon>Vertebrata</taxon>
        <taxon>Euteleostomi</taxon>
        <taxon>Archelosauria</taxon>
        <taxon>Archosauria</taxon>
        <taxon>Dinosauria</taxon>
        <taxon>Saurischia</taxon>
        <taxon>Theropoda</taxon>
        <taxon>Coelurosauria</taxon>
        <taxon>Aves</taxon>
        <taxon>Neognathae</taxon>
        <taxon>Neoaves</taxon>
        <taxon>Telluraves</taxon>
        <taxon>Australaves</taxon>
        <taxon>Passeriformes</taxon>
        <taxon>Sylvioidea</taxon>
        <taxon>Hirundinidae</taxon>
        <taxon>Hirundo</taxon>
    </lineage>
</organism>
<dbReference type="SUPFAM" id="SSF50814">
    <property type="entry name" value="Lipocalins"/>
    <property type="match status" value="1"/>
</dbReference>
<dbReference type="AlphaFoldDB" id="A0A3M0KPU5"/>
<protein>
    <recommendedName>
        <fullName evidence="3">Lipocalin/cytosolic fatty-acid binding domain-containing protein</fullName>
    </recommendedName>
</protein>
<dbReference type="STRING" id="333673.A0A3M0KPU5"/>
<comment type="subunit">
    <text evidence="2">Monomer.</text>
</comment>
<dbReference type="OrthoDB" id="276744at2759"/>
<dbReference type="InterPro" id="IPR000566">
    <property type="entry name" value="Lipocln_cytosolic_FA-bd_dom"/>
</dbReference>
<keyword evidence="5" id="KW-1185">Reference proteome</keyword>
<evidence type="ECO:0000256" key="1">
    <source>
        <dbReference type="ARBA" id="ARBA00008390"/>
    </source>
</evidence>
<dbReference type="PANTHER" id="PTHR11955">
    <property type="entry name" value="FATTY ACID BINDING PROTEIN"/>
    <property type="match status" value="1"/>
</dbReference>
<evidence type="ECO:0000259" key="3">
    <source>
        <dbReference type="Pfam" id="PF00061"/>
    </source>
</evidence>
<dbReference type="Gene3D" id="2.40.128.20">
    <property type="match status" value="1"/>
</dbReference>
<comment type="similarity">
    <text evidence="1">Belongs to the calycin superfamily. Fatty-acid binding protein (FABP) family.</text>
</comment>
<dbReference type="EMBL" id="QRBI01000104">
    <property type="protein sequence ID" value="RMC15228.1"/>
    <property type="molecule type" value="Genomic_DNA"/>
</dbReference>
<dbReference type="InterPro" id="IPR012674">
    <property type="entry name" value="Calycin"/>
</dbReference>
<comment type="caution">
    <text evidence="4">The sequence shown here is derived from an EMBL/GenBank/DDBJ whole genome shotgun (WGS) entry which is preliminary data.</text>
</comment>
<proteinExistence type="inferred from homology"/>
<gene>
    <name evidence="4" type="ORF">DUI87_07413</name>
</gene>
<sequence>MSSISSSVASKIRVVTVHMYWALVRPHLKYCVQFWTLHSKDIGMLEHVQRRAMELGKGLKRKSYEEELGVFSMEKRRCRGDFITLYRCLKGSCSKVGVSLFSQATSDRTNEHSFNLHQWRFSLDIRKIFFAERVDKHWNGLPREVVESTSLEKYSRDSWTWHLVLCSRNQSSRNQSKRYSQELMEVIMPLILAVIRVCPEYCIQFQGVGFATRKMAGVAKPNVTISINGDVITIKTESTFKNTEVSFKLGEEFDETTADDRKTKNVITLDNGALTQVQKWDGKETIIKRKLVDGNLVVVRMNNTGNIESSSDLESLSSLIYLQYLQTHSP</sequence>
<dbReference type="FunFam" id="2.40.128.20:FF:000001">
    <property type="entry name" value="Fatty acid-binding protein, adipocyte"/>
    <property type="match status" value="1"/>
</dbReference>
<reference evidence="4 5" key="1">
    <citation type="submission" date="2018-07" db="EMBL/GenBank/DDBJ databases">
        <title>A high quality draft genome assembly of the barn swallow (H. rustica rustica).</title>
        <authorList>
            <person name="Formenti G."/>
            <person name="Chiara M."/>
            <person name="Poveda L."/>
            <person name="Francoijs K.-J."/>
            <person name="Bonisoli-Alquati A."/>
            <person name="Canova L."/>
            <person name="Gianfranceschi L."/>
            <person name="Horner D.S."/>
            <person name="Saino N."/>
        </authorList>
    </citation>
    <scope>NUCLEOTIDE SEQUENCE [LARGE SCALE GENOMIC DNA]</scope>
    <source>
        <strain evidence="4">Chelidonia</strain>
        <tissue evidence="4">Blood</tissue>
    </source>
</reference>